<dbReference type="EMBL" id="AMBO01000334">
    <property type="protein sequence ID" value="EKD00685.1"/>
    <property type="molecule type" value="Genomic_DNA"/>
</dbReference>
<evidence type="ECO:0000313" key="4">
    <source>
        <dbReference type="EMBL" id="EKD00685.1"/>
    </source>
</evidence>
<gene>
    <name evidence="4" type="ORF">A1Q2_04877</name>
</gene>
<organism evidence="4 5">
    <name type="scientific">Trichosporon asahii var. asahii (strain CBS 8904)</name>
    <name type="common">Yeast</name>
    <dbReference type="NCBI Taxonomy" id="1220162"/>
    <lineage>
        <taxon>Eukaryota</taxon>
        <taxon>Fungi</taxon>
        <taxon>Dikarya</taxon>
        <taxon>Basidiomycota</taxon>
        <taxon>Agaricomycotina</taxon>
        <taxon>Tremellomycetes</taxon>
        <taxon>Trichosporonales</taxon>
        <taxon>Trichosporonaceae</taxon>
        <taxon>Trichosporon</taxon>
    </lineage>
</organism>
<comment type="caution">
    <text evidence="4">The sequence shown here is derived from an EMBL/GenBank/DDBJ whole genome shotgun (WGS) entry which is preliminary data.</text>
</comment>
<feature type="region of interest" description="Disordered" evidence="1">
    <location>
        <begin position="538"/>
        <end position="636"/>
    </location>
</feature>
<proteinExistence type="predicted"/>
<feature type="domain" description="DUF1996" evidence="3">
    <location>
        <begin position="39"/>
        <end position="269"/>
    </location>
</feature>
<dbReference type="Proteomes" id="UP000006757">
    <property type="component" value="Unassembled WGS sequence"/>
</dbReference>
<feature type="compositionally biased region" description="Basic residues" evidence="1">
    <location>
        <begin position="611"/>
        <end position="636"/>
    </location>
</feature>
<dbReference type="HOGENOM" id="CLU_430333_0_0_1"/>
<dbReference type="PANTHER" id="PTHR43662">
    <property type="match status" value="1"/>
</dbReference>
<feature type="region of interest" description="Disordered" evidence="1">
    <location>
        <begin position="472"/>
        <end position="504"/>
    </location>
</feature>
<dbReference type="AlphaFoldDB" id="K1V9P8"/>
<keyword evidence="5" id="KW-1185">Reference proteome</keyword>
<dbReference type="STRING" id="1220162.K1V9P8"/>
<dbReference type="Pfam" id="PF09362">
    <property type="entry name" value="DUF1996"/>
    <property type="match status" value="1"/>
</dbReference>
<feature type="signal peptide" evidence="2">
    <location>
        <begin position="1"/>
        <end position="22"/>
    </location>
</feature>
<evidence type="ECO:0000256" key="2">
    <source>
        <dbReference type="SAM" id="SignalP"/>
    </source>
</evidence>
<dbReference type="PANTHER" id="PTHR43662:SF3">
    <property type="entry name" value="DOMAIN PROTEIN, PUTATIVE (AFU_ORTHOLOGUE AFUA_6G11970)-RELATED"/>
    <property type="match status" value="1"/>
</dbReference>
<dbReference type="OrthoDB" id="74764at2759"/>
<dbReference type="InParanoid" id="K1V9P8"/>
<protein>
    <recommendedName>
        <fullName evidence="3">DUF1996 domain-containing protein</fullName>
    </recommendedName>
</protein>
<feature type="chain" id="PRO_5003853639" description="DUF1996 domain-containing protein" evidence="2">
    <location>
        <begin position="23"/>
        <end position="636"/>
    </location>
</feature>
<evidence type="ECO:0000256" key="1">
    <source>
        <dbReference type="SAM" id="MobiDB-lite"/>
    </source>
</evidence>
<evidence type="ECO:0000313" key="5">
    <source>
        <dbReference type="Proteomes" id="UP000006757"/>
    </source>
</evidence>
<reference evidence="4 5" key="1">
    <citation type="journal article" date="2012" name="Eukaryot. Cell">
        <title>Genome sequence of the Trichosporon asahii environmental strain CBS 8904.</title>
        <authorList>
            <person name="Yang R.Y."/>
            <person name="Li H.T."/>
            <person name="Zhu H."/>
            <person name="Zhou G.P."/>
            <person name="Wang M."/>
            <person name="Wang L."/>
        </authorList>
    </citation>
    <scope>NUCLEOTIDE SEQUENCE [LARGE SCALE GENOMIC DNA]</scope>
    <source>
        <strain evidence="4 5">CBS 8904</strain>
    </source>
</reference>
<feature type="compositionally biased region" description="Acidic residues" evidence="1">
    <location>
        <begin position="557"/>
        <end position="566"/>
    </location>
</feature>
<feature type="compositionally biased region" description="Polar residues" evidence="1">
    <location>
        <begin position="402"/>
        <end position="428"/>
    </location>
</feature>
<dbReference type="eggNOG" id="KOG4157">
    <property type="taxonomic scope" value="Eukaryota"/>
</dbReference>
<feature type="region of interest" description="Disordered" evidence="1">
    <location>
        <begin position="400"/>
        <end position="437"/>
    </location>
</feature>
<evidence type="ECO:0000259" key="3">
    <source>
        <dbReference type="Pfam" id="PF09362"/>
    </source>
</evidence>
<sequence length="636" mass="67907">MVSFKTIVAAAAALLPAALADADHFILTEVNSLVQARIDPIINGGKVGSHVHNIMGASNFGTNLKHPDNLIGGAECTTVMVNDDKSNYWTPTLYYIHDNGTYEAMLAGARIYYFLKSEKVQPWPKGMRIVSGTAMSRDENAIQSLGVDLTCGETYGTRHLPNGTSHDYCDSIHAGIYFPSCGWANQSLDSWDHFSHLTWPIQRGGGREWMDINGKTCPESHPIKYPTMFIQHFYRFDEFRPWRKGRNNVVFSNGDLLGTSFHGDFVNGWKDGVLEDVVSQCKVPHGVGDQTDQCAPLKKSHNVESARTCAYQGMIPAEDVGVYRAIDKLPGCNPLWPVEAGDEKPKCDNAATPGWVKPNIAFKQGFLNRLPLYLPNMVPESMSFNWRNWEAGSWGSLFGNADSIQKPDSQAAQTEAPNDSVAGSQLNTGPVFDQDQPLDAPVIMDQDYATFPADITGTPIVTYKGMPGNVDILGNPIDPKETGAAGPQLDAGDKQKANAQPTAAPGVQFTEQDNEAAQNASASGSAASSLTASAASSTSAAASKPTQDENASWLDVPEGDEEDDEPASSAASSATSGSVASSASSAATSASSGSVASSAPAAPTSTSGPKFGKHGKKCRPKGHKGQGHRGNKRRLH</sequence>
<dbReference type="InterPro" id="IPR018535">
    <property type="entry name" value="DUF1996"/>
</dbReference>
<keyword evidence="2" id="KW-0732">Signal</keyword>
<accession>K1V9P8</accession>
<feature type="compositionally biased region" description="Low complexity" evidence="1">
    <location>
        <begin position="567"/>
        <end position="609"/>
    </location>
</feature>
<name>K1V9P8_TRIAC</name>